<comment type="caution">
    <text evidence="7">The sequence shown here is derived from an EMBL/GenBank/DDBJ whole genome shotgun (WGS) entry which is preliminary data.</text>
</comment>
<dbReference type="SUPFAM" id="SSF52151">
    <property type="entry name" value="FabD/lysophospholipase-like"/>
    <property type="match status" value="1"/>
</dbReference>
<dbReference type="Proteomes" id="UP000315711">
    <property type="component" value="Unassembled WGS sequence"/>
</dbReference>
<dbReference type="PANTHER" id="PTHR42681">
    <property type="entry name" value="MALONYL-COA-ACYL CARRIER PROTEIN TRANSACYLASE, MITOCHONDRIAL"/>
    <property type="match status" value="1"/>
</dbReference>
<proteinExistence type="inferred from homology"/>
<dbReference type="PIRSF" id="PIRSF000446">
    <property type="entry name" value="Mct"/>
    <property type="match status" value="1"/>
</dbReference>
<dbReference type="OrthoDB" id="9805460at2"/>
<dbReference type="NCBIfam" id="TIGR00128">
    <property type="entry name" value="fabD"/>
    <property type="match status" value="1"/>
</dbReference>
<gene>
    <name evidence="7" type="ORF">IQ10_02670</name>
</gene>
<evidence type="ECO:0000256" key="5">
    <source>
        <dbReference type="PIRSR" id="PIRSR000446-1"/>
    </source>
</evidence>
<comment type="catalytic activity">
    <reaction evidence="3 4">
        <text>holo-[ACP] + malonyl-CoA = malonyl-[ACP] + CoA</text>
        <dbReference type="Rhea" id="RHEA:41792"/>
        <dbReference type="Rhea" id="RHEA-COMP:9623"/>
        <dbReference type="Rhea" id="RHEA-COMP:9685"/>
        <dbReference type="ChEBI" id="CHEBI:57287"/>
        <dbReference type="ChEBI" id="CHEBI:57384"/>
        <dbReference type="ChEBI" id="CHEBI:64479"/>
        <dbReference type="ChEBI" id="CHEBI:78449"/>
        <dbReference type="EC" id="2.3.1.39"/>
    </reaction>
</comment>
<dbReference type="InterPro" id="IPR016036">
    <property type="entry name" value="Malonyl_transacylase_ACP-bd"/>
</dbReference>
<dbReference type="PANTHER" id="PTHR42681:SF1">
    <property type="entry name" value="MALONYL-COA-ACYL CARRIER PROTEIN TRANSACYLASE, MITOCHONDRIAL"/>
    <property type="match status" value="1"/>
</dbReference>
<dbReference type="AlphaFoldDB" id="A0A562QEK5"/>
<dbReference type="InterPro" id="IPR016035">
    <property type="entry name" value="Acyl_Trfase/lysoPLipase"/>
</dbReference>
<dbReference type="Gene3D" id="3.40.366.10">
    <property type="entry name" value="Malonyl-Coenzyme A Acyl Carrier Protein, domain 2"/>
    <property type="match status" value="1"/>
</dbReference>
<dbReference type="EMBL" id="VLKZ01000007">
    <property type="protein sequence ID" value="TWI55123.1"/>
    <property type="molecule type" value="Genomic_DNA"/>
</dbReference>
<dbReference type="RefSeq" id="WP_144450926.1">
    <property type="nucleotide sequence ID" value="NZ_VLKZ01000007.1"/>
</dbReference>
<dbReference type="InterPro" id="IPR001227">
    <property type="entry name" value="Ac_transferase_dom_sf"/>
</dbReference>
<dbReference type="InterPro" id="IPR014043">
    <property type="entry name" value="Acyl_transferase_dom"/>
</dbReference>
<dbReference type="GO" id="GO:0006633">
    <property type="term" value="P:fatty acid biosynthetic process"/>
    <property type="evidence" value="ECO:0007669"/>
    <property type="project" value="TreeGrafter"/>
</dbReference>
<organism evidence="7 8">
    <name type="scientific">Halalkalibacter nanhaiisediminis</name>
    <dbReference type="NCBI Taxonomy" id="688079"/>
    <lineage>
        <taxon>Bacteria</taxon>
        <taxon>Bacillati</taxon>
        <taxon>Bacillota</taxon>
        <taxon>Bacilli</taxon>
        <taxon>Bacillales</taxon>
        <taxon>Bacillaceae</taxon>
        <taxon>Halalkalibacter</taxon>
    </lineage>
</organism>
<evidence type="ECO:0000256" key="1">
    <source>
        <dbReference type="ARBA" id="ARBA00022679"/>
    </source>
</evidence>
<evidence type="ECO:0000256" key="3">
    <source>
        <dbReference type="ARBA" id="ARBA00048462"/>
    </source>
</evidence>
<evidence type="ECO:0000256" key="4">
    <source>
        <dbReference type="PIRNR" id="PIRNR000446"/>
    </source>
</evidence>
<dbReference type="GO" id="GO:0004314">
    <property type="term" value="F:[acyl-carrier-protein] S-malonyltransferase activity"/>
    <property type="evidence" value="ECO:0007669"/>
    <property type="project" value="UniProtKB-EC"/>
</dbReference>
<dbReference type="InterPro" id="IPR024925">
    <property type="entry name" value="Malonyl_CoA-ACP_transAc"/>
</dbReference>
<dbReference type="Pfam" id="PF00698">
    <property type="entry name" value="Acyl_transf_1"/>
    <property type="match status" value="1"/>
</dbReference>
<dbReference type="Gene3D" id="3.30.70.250">
    <property type="entry name" value="Malonyl-CoA ACP transacylase, ACP-binding"/>
    <property type="match status" value="1"/>
</dbReference>
<protein>
    <recommendedName>
        <fullName evidence="4">Malonyl CoA-acyl carrier protein transacylase</fullName>
        <ecNumber evidence="4">2.3.1.39</ecNumber>
    </recommendedName>
</protein>
<feature type="active site" evidence="5">
    <location>
        <position position="91"/>
    </location>
</feature>
<feature type="active site" evidence="5">
    <location>
        <position position="202"/>
    </location>
</feature>
<evidence type="ECO:0000259" key="6">
    <source>
        <dbReference type="SMART" id="SM00827"/>
    </source>
</evidence>
<dbReference type="InterPro" id="IPR050858">
    <property type="entry name" value="Mal-CoA-ACP_Trans/PKS_FabD"/>
</dbReference>
<keyword evidence="2 4" id="KW-0012">Acyltransferase</keyword>
<dbReference type="EC" id="2.3.1.39" evidence="4"/>
<dbReference type="SMART" id="SM00827">
    <property type="entry name" value="PKS_AT"/>
    <property type="match status" value="1"/>
</dbReference>
<reference evidence="7 8" key="1">
    <citation type="journal article" date="2015" name="Stand. Genomic Sci.">
        <title>Genomic Encyclopedia of Bacterial and Archaeal Type Strains, Phase III: the genomes of soil and plant-associated and newly described type strains.</title>
        <authorList>
            <person name="Whitman W.B."/>
            <person name="Woyke T."/>
            <person name="Klenk H.P."/>
            <person name="Zhou Y."/>
            <person name="Lilburn T.G."/>
            <person name="Beck B.J."/>
            <person name="De Vos P."/>
            <person name="Vandamme P."/>
            <person name="Eisen J.A."/>
            <person name="Garrity G."/>
            <person name="Hugenholtz P."/>
            <person name="Kyrpides N.C."/>
        </authorList>
    </citation>
    <scope>NUCLEOTIDE SEQUENCE [LARGE SCALE GENOMIC DNA]</scope>
    <source>
        <strain evidence="7 8">CGMCC 1.10116</strain>
    </source>
</reference>
<dbReference type="GO" id="GO:0005829">
    <property type="term" value="C:cytosol"/>
    <property type="evidence" value="ECO:0007669"/>
    <property type="project" value="TreeGrafter"/>
</dbReference>
<name>A0A562QEK5_9BACI</name>
<comment type="similarity">
    <text evidence="4">Belongs to the fabD family.</text>
</comment>
<keyword evidence="8" id="KW-1185">Reference proteome</keyword>
<accession>A0A562QEK5</accession>
<evidence type="ECO:0000256" key="2">
    <source>
        <dbReference type="ARBA" id="ARBA00023315"/>
    </source>
</evidence>
<evidence type="ECO:0000313" key="8">
    <source>
        <dbReference type="Proteomes" id="UP000315711"/>
    </source>
</evidence>
<keyword evidence="1 4" id="KW-0808">Transferase</keyword>
<feature type="domain" description="Malonyl-CoA:ACP transacylase (MAT)" evidence="6">
    <location>
        <begin position="7"/>
        <end position="303"/>
    </location>
</feature>
<dbReference type="SUPFAM" id="SSF55048">
    <property type="entry name" value="Probable ACP-binding domain of malonyl-CoA ACP transacylase"/>
    <property type="match status" value="1"/>
</dbReference>
<sequence length="320" mass="34130">MGKIAFLFPGQGSQAVGMGQELIEKESSCKDIFDRADAKLEYALSTIMLEGPEDTLKRTEHTQPALVTMSTAVLELLQEEGITPDYVAGHSLGEYSALVASKAMTFEDAVYAVRNRGLFMEEAVPFGEGAMAAVLGLDRATLEEVCEAVARESGEIAELANLNCPGQIVLSGSAKGIELASVKAKEAGAKRVIPLQVSGPFHSSLMKPAAIKLEGVLQGIEICDAVIPVIANVSAEAVQDSAQVRINLIEQVYSPVLWEDTIRTLLAAGVDTFVEVGSGNVLTGLVRKVERRAKAMAISNREGVLKLKEMLEGVNDNVTR</sequence>
<dbReference type="FunFam" id="3.30.70.250:FF:000001">
    <property type="entry name" value="Malonyl CoA-acyl carrier protein transacylase"/>
    <property type="match status" value="1"/>
</dbReference>
<dbReference type="InterPro" id="IPR004410">
    <property type="entry name" value="Malonyl_CoA-ACP_transAc_FabD"/>
</dbReference>
<evidence type="ECO:0000313" key="7">
    <source>
        <dbReference type="EMBL" id="TWI55123.1"/>
    </source>
</evidence>